<accession>A0AAD5ULB9</accession>
<dbReference type="PANTHER" id="PTHR43735">
    <property type="entry name" value="APOPTOSIS-INDUCING FACTOR 1"/>
    <property type="match status" value="1"/>
</dbReference>
<comment type="caution">
    <text evidence="6">The sequence shown here is derived from an EMBL/GenBank/DDBJ whole genome shotgun (WGS) entry which is preliminary data.</text>
</comment>
<dbReference type="InterPro" id="IPR023753">
    <property type="entry name" value="FAD/NAD-binding_dom"/>
</dbReference>
<dbReference type="GO" id="GO:0050660">
    <property type="term" value="F:flavin adenine dinucleotide binding"/>
    <property type="evidence" value="ECO:0007669"/>
    <property type="project" value="TreeGrafter"/>
</dbReference>
<name>A0AAD5ULB9_9FUNG</name>
<keyword evidence="7" id="KW-1185">Reference proteome</keyword>
<evidence type="ECO:0000256" key="1">
    <source>
        <dbReference type="ARBA" id="ARBA00006442"/>
    </source>
</evidence>
<dbReference type="AlphaFoldDB" id="A0AAD5ULB9"/>
<gene>
    <name evidence="6" type="primary">AIFM2</name>
    <name evidence="6" type="ORF">HK103_004277</name>
</gene>
<dbReference type="EMBL" id="JADGKB010000034">
    <property type="protein sequence ID" value="KAJ3257809.1"/>
    <property type="molecule type" value="Genomic_DNA"/>
</dbReference>
<evidence type="ECO:0000259" key="5">
    <source>
        <dbReference type="Pfam" id="PF07992"/>
    </source>
</evidence>
<evidence type="ECO:0000256" key="2">
    <source>
        <dbReference type="ARBA" id="ARBA00022630"/>
    </source>
</evidence>
<evidence type="ECO:0000256" key="4">
    <source>
        <dbReference type="ARBA" id="ARBA00023002"/>
    </source>
</evidence>
<evidence type="ECO:0000313" key="6">
    <source>
        <dbReference type="EMBL" id="KAJ3257809.1"/>
    </source>
</evidence>
<keyword evidence="2" id="KW-0285">Flavoprotein</keyword>
<organism evidence="6 7">
    <name type="scientific">Boothiomyces macroporosus</name>
    <dbReference type="NCBI Taxonomy" id="261099"/>
    <lineage>
        <taxon>Eukaryota</taxon>
        <taxon>Fungi</taxon>
        <taxon>Fungi incertae sedis</taxon>
        <taxon>Chytridiomycota</taxon>
        <taxon>Chytridiomycota incertae sedis</taxon>
        <taxon>Chytridiomycetes</taxon>
        <taxon>Rhizophydiales</taxon>
        <taxon>Terramycetaceae</taxon>
        <taxon>Boothiomyces</taxon>
    </lineage>
</organism>
<comment type="similarity">
    <text evidence="1">Belongs to the FAD-dependent oxidoreductase family.</text>
</comment>
<dbReference type="PRINTS" id="PR00411">
    <property type="entry name" value="PNDRDTASEI"/>
</dbReference>
<dbReference type="GO" id="GO:0005737">
    <property type="term" value="C:cytoplasm"/>
    <property type="evidence" value="ECO:0007669"/>
    <property type="project" value="TreeGrafter"/>
</dbReference>
<dbReference type="InterPro" id="IPR036188">
    <property type="entry name" value="FAD/NAD-bd_sf"/>
</dbReference>
<evidence type="ECO:0000313" key="7">
    <source>
        <dbReference type="Proteomes" id="UP001210925"/>
    </source>
</evidence>
<keyword evidence="3" id="KW-0274">FAD</keyword>
<dbReference type="PANTHER" id="PTHR43735:SF3">
    <property type="entry name" value="FERROPTOSIS SUPPRESSOR PROTEIN 1"/>
    <property type="match status" value="1"/>
</dbReference>
<dbReference type="Pfam" id="PF07992">
    <property type="entry name" value="Pyr_redox_2"/>
    <property type="match status" value="1"/>
</dbReference>
<dbReference type="Proteomes" id="UP001210925">
    <property type="component" value="Unassembled WGS sequence"/>
</dbReference>
<keyword evidence="4" id="KW-0560">Oxidoreductase</keyword>
<sequence>MSKHIVILGGSFAGISALKGIVEGLAKTNHKVTLITKDAFAFNNIAAPRALVEEEIVEKIVTPYDTSAFFQKHKDTLSLVVANIESVHRNHVIVKKQNSDASEQINFDIAVVALGTSYPFPYKPTTSNAQEWKDHLAKVRSELKTAKNVVIIGGGPVGVEVAGEIATDLPDIKVTLVHSQEKLMKYTSPKFSARLEEMMNKKNVKFLLNERVKDVNGGQIETKAGAQTVNLESGKSLDADYVFACTGGTPNSAPLKNGELSSYVNKGYLRVNEFLQVPDFPNIFALGDIADLAEVKLAANIRSHAPVLVANVLQYVLQPDTPLKKTYSVSNFKFAVATFGRNGGAMMVGSMVFGDWVTKNVKSKGLFADFISANLK</sequence>
<dbReference type="Gene3D" id="3.50.50.100">
    <property type="match status" value="1"/>
</dbReference>
<reference evidence="6" key="1">
    <citation type="submission" date="2020-05" db="EMBL/GenBank/DDBJ databases">
        <title>Phylogenomic resolution of chytrid fungi.</title>
        <authorList>
            <person name="Stajich J.E."/>
            <person name="Amses K."/>
            <person name="Simmons R."/>
            <person name="Seto K."/>
            <person name="Myers J."/>
            <person name="Bonds A."/>
            <person name="Quandt C.A."/>
            <person name="Barry K."/>
            <person name="Liu P."/>
            <person name="Grigoriev I."/>
            <person name="Longcore J.E."/>
            <person name="James T.Y."/>
        </authorList>
    </citation>
    <scope>NUCLEOTIDE SEQUENCE</scope>
    <source>
        <strain evidence="6">PLAUS21</strain>
    </source>
</reference>
<dbReference type="GO" id="GO:0004174">
    <property type="term" value="F:electron-transferring-flavoprotein dehydrogenase activity"/>
    <property type="evidence" value="ECO:0007669"/>
    <property type="project" value="TreeGrafter"/>
</dbReference>
<dbReference type="SUPFAM" id="SSF51905">
    <property type="entry name" value="FAD/NAD(P)-binding domain"/>
    <property type="match status" value="1"/>
</dbReference>
<dbReference type="PRINTS" id="PR00368">
    <property type="entry name" value="FADPNR"/>
</dbReference>
<evidence type="ECO:0000256" key="3">
    <source>
        <dbReference type="ARBA" id="ARBA00022827"/>
    </source>
</evidence>
<protein>
    <submittedName>
        <fullName evidence="6">Apoptosis-inducing factor 2</fullName>
    </submittedName>
</protein>
<feature type="domain" description="FAD/NAD(P)-binding" evidence="5">
    <location>
        <begin position="4"/>
        <end position="293"/>
    </location>
</feature>
<proteinExistence type="inferred from homology"/>